<dbReference type="AlphaFoldDB" id="A0A841PY86"/>
<protein>
    <recommendedName>
        <fullName evidence="3">DUF1643 domain-containing protein</fullName>
    </recommendedName>
</protein>
<dbReference type="EMBL" id="JACHGH010000002">
    <property type="protein sequence ID" value="MBB6452576.1"/>
    <property type="molecule type" value="Genomic_DNA"/>
</dbReference>
<dbReference type="RefSeq" id="WP_174494777.1">
    <property type="nucleotide sequence ID" value="NZ_CADDWK010000002.1"/>
</dbReference>
<evidence type="ECO:0000313" key="1">
    <source>
        <dbReference type="EMBL" id="MBB6452576.1"/>
    </source>
</evidence>
<dbReference type="Pfam" id="PF07799">
    <property type="entry name" value="DUF1643"/>
    <property type="match status" value="1"/>
</dbReference>
<dbReference type="Proteomes" id="UP000581688">
    <property type="component" value="Unassembled WGS sequence"/>
</dbReference>
<name>A0A841PY86_9BACI</name>
<comment type="caution">
    <text evidence="1">The sequence shown here is derived from an EMBL/GenBank/DDBJ whole genome shotgun (WGS) entry which is preliminary data.</text>
</comment>
<evidence type="ECO:0000313" key="2">
    <source>
        <dbReference type="Proteomes" id="UP000581688"/>
    </source>
</evidence>
<dbReference type="InterPro" id="IPR012441">
    <property type="entry name" value="DUF1643"/>
</dbReference>
<organism evidence="1 2">
    <name type="scientific">Salirhabdus euzebyi</name>
    <dbReference type="NCBI Taxonomy" id="394506"/>
    <lineage>
        <taxon>Bacteria</taxon>
        <taxon>Bacillati</taxon>
        <taxon>Bacillota</taxon>
        <taxon>Bacilli</taxon>
        <taxon>Bacillales</taxon>
        <taxon>Bacillaceae</taxon>
        <taxon>Salirhabdus</taxon>
    </lineage>
</organism>
<evidence type="ECO:0008006" key="3">
    <source>
        <dbReference type="Google" id="ProtNLM"/>
    </source>
</evidence>
<sequence length="170" mass="19912">MLKPGHRYWRSNEKVQVVFDNDKNPTYRYVLECVWNKQKRKVAFIMLNPSVADYKICDPTLNRCVNFAKAWGYGSMKIVNLFAYITPNPAQLLEVAEPVGKENDRFIEEVISTSDEIVYAWGTKNFDLLGRGTYIQNLLKENNPKCILKSRDGYPRHPLYLQKDLRLINY</sequence>
<accession>A0A841PY86</accession>
<proteinExistence type="predicted"/>
<reference evidence="1 2" key="1">
    <citation type="submission" date="2020-08" db="EMBL/GenBank/DDBJ databases">
        <title>Genomic Encyclopedia of Type Strains, Phase IV (KMG-IV): sequencing the most valuable type-strain genomes for metagenomic binning, comparative biology and taxonomic classification.</title>
        <authorList>
            <person name="Goeker M."/>
        </authorList>
    </citation>
    <scope>NUCLEOTIDE SEQUENCE [LARGE SCALE GENOMIC DNA]</scope>
    <source>
        <strain evidence="1 2">DSM 19612</strain>
    </source>
</reference>
<gene>
    <name evidence="1" type="ORF">HNQ94_001021</name>
</gene>
<keyword evidence="2" id="KW-1185">Reference proteome</keyword>